<organism evidence="1">
    <name type="scientific">Francisella philomiragia subsp. philomiragia (strain ATCC 25017 / CCUG 19701 / FSC 153 / O#319-036)</name>
    <dbReference type="NCBI Taxonomy" id="484022"/>
    <lineage>
        <taxon>Bacteria</taxon>
        <taxon>Pseudomonadati</taxon>
        <taxon>Pseudomonadota</taxon>
        <taxon>Gammaproteobacteria</taxon>
        <taxon>Thiotrichales</taxon>
        <taxon>Francisellaceae</taxon>
        <taxon>Francisella</taxon>
    </lineage>
</organism>
<evidence type="ECO:0000313" key="1">
    <source>
        <dbReference type="EMBL" id="ABZ87970.1"/>
    </source>
</evidence>
<dbReference type="KEGG" id="fph:Fphi_1745"/>
<name>B0U0E0_FRAP2</name>
<dbReference type="AlphaFoldDB" id="B0U0E0"/>
<reference evidence="1" key="1">
    <citation type="submission" date="2009-01" db="EMBL/GenBank/DDBJ databases">
        <title>Complete sequence of chromosome of Francisella philomiragia subsp. philomiragia ATCC 25017.</title>
        <authorList>
            <consortium name="US DOE Joint Genome Institute"/>
            <person name="Copeland A."/>
            <person name="Lucas S."/>
            <person name="Lapidus A."/>
            <person name="Barry K."/>
            <person name="Detter J.C."/>
            <person name="Glavina del Rio T."/>
            <person name="Hammon N."/>
            <person name="Israni S."/>
            <person name="Dalin E."/>
            <person name="Tice H."/>
            <person name="Pitluck S."/>
            <person name="Chain P."/>
            <person name="Malfatti S."/>
            <person name="Shin M."/>
            <person name="Vergez L."/>
            <person name="Schmutz J."/>
            <person name="Larimer F."/>
            <person name="Land M."/>
            <person name="Hauser L."/>
            <person name="Richardson P."/>
        </authorList>
    </citation>
    <scope>NUCLEOTIDE SEQUENCE</scope>
    <source>
        <strain evidence="1">ATCC 25017</strain>
    </source>
</reference>
<gene>
    <name evidence="1" type="ordered locus">Fphi_1745</name>
</gene>
<accession>B0U0E0</accession>
<proteinExistence type="predicted"/>
<dbReference type="HOGENOM" id="CLU_221207_0_0_6"/>
<protein>
    <submittedName>
        <fullName evidence="1">ArsB arsenite/antimonite exporter</fullName>
    </submittedName>
</protein>
<dbReference type="EMBL" id="CP000937">
    <property type="protein sequence ID" value="ABZ87970.1"/>
    <property type="molecule type" value="Genomic_DNA"/>
</dbReference>
<sequence length="27" mass="3068">MIGPLVEVPVLIGLVNVALWLQRKYFV</sequence>